<feature type="transmembrane region" description="Helical" evidence="1">
    <location>
        <begin position="44"/>
        <end position="65"/>
    </location>
</feature>
<organism evidence="3 4">
    <name type="scientific">Hymenobacter mucosus</name>
    <dbReference type="NCBI Taxonomy" id="1411120"/>
    <lineage>
        <taxon>Bacteria</taxon>
        <taxon>Pseudomonadati</taxon>
        <taxon>Bacteroidota</taxon>
        <taxon>Cytophagia</taxon>
        <taxon>Cytophagales</taxon>
        <taxon>Hymenobacteraceae</taxon>
        <taxon>Hymenobacter</taxon>
    </lineage>
</organism>
<dbReference type="GO" id="GO:0000155">
    <property type="term" value="F:phosphorelay sensor kinase activity"/>
    <property type="evidence" value="ECO:0007669"/>
    <property type="project" value="InterPro"/>
</dbReference>
<keyword evidence="1" id="KW-0472">Membrane</keyword>
<feature type="transmembrane region" description="Helical" evidence="1">
    <location>
        <begin position="19"/>
        <end position="38"/>
    </location>
</feature>
<dbReference type="AlphaFoldDB" id="A0A238XYB0"/>
<evidence type="ECO:0000259" key="2">
    <source>
        <dbReference type="Pfam" id="PF06580"/>
    </source>
</evidence>
<name>A0A238XYB0_9BACT</name>
<proteinExistence type="predicted"/>
<keyword evidence="1" id="KW-0812">Transmembrane</keyword>
<keyword evidence="3" id="KW-0808">Transferase</keyword>
<evidence type="ECO:0000256" key="1">
    <source>
        <dbReference type="SAM" id="Phobius"/>
    </source>
</evidence>
<dbReference type="PANTHER" id="PTHR34220">
    <property type="entry name" value="SENSOR HISTIDINE KINASE YPDA"/>
    <property type="match status" value="1"/>
</dbReference>
<dbReference type="Pfam" id="PF06580">
    <property type="entry name" value="His_kinase"/>
    <property type="match status" value="1"/>
</dbReference>
<gene>
    <name evidence="3" type="ORF">SAMN06269173_104458</name>
</gene>
<protein>
    <submittedName>
        <fullName evidence="3">Histidine kinase</fullName>
    </submittedName>
</protein>
<dbReference type="GO" id="GO:0016020">
    <property type="term" value="C:membrane"/>
    <property type="evidence" value="ECO:0007669"/>
    <property type="project" value="InterPro"/>
</dbReference>
<keyword evidence="3" id="KW-0418">Kinase</keyword>
<dbReference type="EMBL" id="FZNS01000004">
    <property type="protein sequence ID" value="SNR63334.1"/>
    <property type="molecule type" value="Genomic_DNA"/>
</dbReference>
<dbReference type="InterPro" id="IPR010559">
    <property type="entry name" value="Sig_transdc_His_kin_internal"/>
</dbReference>
<keyword evidence="1" id="KW-1133">Transmembrane helix</keyword>
<dbReference type="RefSeq" id="WP_045689857.1">
    <property type="nucleotide sequence ID" value="NZ_FZNS01000004.1"/>
</dbReference>
<dbReference type="Proteomes" id="UP000198310">
    <property type="component" value="Unassembled WGS sequence"/>
</dbReference>
<evidence type="ECO:0000313" key="4">
    <source>
        <dbReference type="Proteomes" id="UP000198310"/>
    </source>
</evidence>
<accession>A0A238XYB0</accession>
<sequence>MPASTPPEPPRPIRLNDRLFLLVGIPVMALLALLPRGLLSITSAWQVVVAWLISLVFTTVFWVLGRTLWLQLFRRFPSMSQTHKRLWLLGLGSLVITMGATAVLLITTNKLMGGSGELPFPDLLREFGLNLIPTVIVQLVYESSNYFRQWAENVRRAEQLQSAGVQSQLEALQSQLDPHFLFNNLNTLSALIEPENEPAQQFVEQLSDVYRYVLLTRDKTTVSLAEELAFVDTFLALHKARFRDNLRVVRAVPTAALPLRVAPLSVQLLVENALKHNVASQQHPLELRLTADLAGGYVAVENTLRPRTAGLAPGTGTGLRNVRHRYHLLQAPQPVEVSEGNGWFRVQLPLLPPS</sequence>
<reference evidence="4" key="1">
    <citation type="submission" date="2017-06" db="EMBL/GenBank/DDBJ databases">
        <authorList>
            <person name="Varghese N."/>
            <person name="Submissions S."/>
        </authorList>
    </citation>
    <scope>NUCLEOTIDE SEQUENCE [LARGE SCALE GENOMIC DNA]</scope>
    <source>
        <strain evidence="4">DSM 28041</strain>
    </source>
</reference>
<dbReference type="InterPro" id="IPR036890">
    <property type="entry name" value="HATPase_C_sf"/>
</dbReference>
<dbReference type="InterPro" id="IPR050640">
    <property type="entry name" value="Bact_2-comp_sensor_kinase"/>
</dbReference>
<evidence type="ECO:0000313" key="3">
    <source>
        <dbReference type="EMBL" id="SNR63334.1"/>
    </source>
</evidence>
<feature type="transmembrane region" description="Helical" evidence="1">
    <location>
        <begin position="86"/>
        <end position="107"/>
    </location>
</feature>
<feature type="domain" description="Signal transduction histidine kinase internal region" evidence="2">
    <location>
        <begin position="168"/>
        <end position="246"/>
    </location>
</feature>
<dbReference type="PANTHER" id="PTHR34220:SF7">
    <property type="entry name" value="SENSOR HISTIDINE KINASE YPDA"/>
    <property type="match status" value="1"/>
</dbReference>
<keyword evidence="4" id="KW-1185">Reference proteome</keyword>
<dbReference type="Gene3D" id="3.30.565.10">
    <property type="entry name" value="Histidine kinase-like ATPase, C-terminal domain"/>
    <property type="match status" value="1"/>
</dbReference>